<feature type="transmembrane region" description="Helical" evidence="6">
    <location>
        <begin position="6"/>
        <end position="26"/>
    </location>
</feature>
<dbReference type="GO" id="GO:0046872">
    <property type="term" value="F:metal ion binding"/>
    <property type="evidence" value="ECO:0007669"/>
    <property type="project" value="UniProtKB-KW"/>
</dbReference>
<evidence type="ECO:0000256" key="1">
    <source>
        <dbReference type="ARBA" id="ARBA00010996"/>
    </source>
</evidence>
<dbReference type="Pfam" id="PF02630">
    <property type="entry name" value="SCO1-SenC"/>
    <property type="match status" value="1"/>
</dbReference>
<sequence length="236" mass="27390">MHKKYTYVWVSFVILIFGIIFIPKIVDRVRSGEIVDNDRMSKLAFIEVNGQKRKVPSFSFINQDSLLITDKDYLGKVYVAEFFFTTCPTICPVMTKNLVELQNTFKDFEDFGIASFTINPRYDVPQVLKEYAEKNNITDIDWHLLTGDRDAIYNLAQNGFYLIATEDKEAPGGFEHSGMFALIDKNGFFRSRRDAANNPIIYYRGTVTEEQRENNEGEEEQISMLKEDIKKLLKEE</sequence>
<dbReference type="CDD" id="cd02968">
    <property type="entry name" value="SCO"/>
    <property type="match status" value="1"/>
</dbReference>
<keyword evidence="9" id="KW-1185">Reference proteome</keyword>
<dbReference type="InterPro" id="IPR036249">
    <property type="entry name" value="Thioredoxin-like_sf"/>
</dbReference>
<evidence type="ECO:0000256" key="4">
    <source>
        <dbReference type="PIRSR" id="PIRSR603782-2"/>
    </source>
</evidence>
<dbReference type="InterPro" id="IPR003782">
    <property type="entry name" value="SCO1/SenC"/>
</dbReference>
<keyword evidence="2 3" id="KW-0186">Copper</keyword>
<keyword evidence="3" id="KW-0479">Metal-binding</keyword>
<dbReference type="PROSITE" id="PS51352">
    <property type="entry name" value="THIOREDOXIN_2"/>
    <property type="match status" value="1"/>
</dbReference>
<comment type="similarity">
    <text evidence="1">Belongs to the SCO1/2 family.</text>
</comment>
<name>A0A3B0C2B4_9FLAO</name>
<dbReference type="OrthoDB" id="9811998at2"/>
<evidence type="ECO:0000313" key="8">
    <source>
        <dbReference type="EMBL" id="RKN79532.1"/>
    </source>
</evidence>
<evidence type="ECO:0000256" key="2">
    <source>
        <dbReference type="ARBA" id="ARBA00023008"/>
    </source>
</evidence>
<keyword evidence="6" id="KW-0812">Transmembrane</keyword>
<dbReference type="InterPro" id="IPR013766">
    <property type="entry name" value="Thioredoxin_domain"/>
</dbReference>
<gene>
    <name evidence="8" type="ORF">D7Z94_14595</name>
</gene>
<evidence type="ECO:0000313" key="9">
    <source>
        <dbReference type="Proteomes" id="UP000276603"/>
    </source>
</evidence>
<evidence type="ECO:0000256" key="5">
    <source>
        <dbReference type="SAM" id="Coils"/>
    </source>
</evidence>
<accession>A0A3B0C2B4</accession>
<keyword evidence="5" id="KW-0175">Coiled coil</keyword>
<dbReference type="EMBL" id="RBCJ01000003">
    <property type="protein sequence ID" value="RKN79532.1"/>
    <property type="molecule type" value="Genomic_DNA"/>
</dbReference>
<dbReference type="Gene3D" id="3.40.30.10">
    <property type="entry name" value="Glutaredoxin"/>
    <property type="match status" value="1"/>
</dbReference>
<dbReference type="AlphaFoldDB" id="A0A3B0C2B4"/>
<keyword evidence="4" id="KW-1015">Disulfide bond</keyword>
<evidence type="ECO:0000259" key="7">
    <source>
        <dbReference type="PROSITE" id="PS51352"/>
    </source>
</evidence>
<reference evidence="8 9" key="1">
    <citation type="submission" date="2018-10" db="EMBL/GenBank/DDBJ databases">
        <title>Ulvibacterium marinum gen. nov., sp. nov., a novel marine bacterium of the family Flavobacteriaceae, isolated from a culture of the green alga Ulva prolifera.</title>
        <authorList>
            <person name="Zhang Z."/>
        </authorList>
    </citation>
    <scope>NUCLEOTIDE SEQUENCE [LARGE SCALE GENOMIC DNA]</scope>
    <source>
        <strain evidence="8 9">CCMM003</strain>
    </source>
</reference>
<keyword evidence="6" id="KW-0472">Membrane</keyword>
<protein>
    <submittedName>
        <fullName evidence="8">SCO family protein</fullName>
    </submittedName>
</protein>
<dbReference type="PANTHER" id="PTHR12151">
    <property type="entry name" value="ELECTRON TRANSPORT PROTIN SCO1/SENC FAMILY MEMBER"/>
    <property type="match status" value="1"/>
</dbReference>
<evidence type="ECO:0000256" key="6">
    <source>
        <dbReference type="SAM" id="Phobius"/>
    </source>
</evidence>
<proteinExistence type="inferred from homology"/>
<organism evidence="8 9">
    <name type="scientific">Ulvibacterium marinum</name>
    <dbReference type="NCBI Taxonomy" id="2419782"/>
    <lineage>
        <taxon>Bacteria</taxon>
        <taxon>Pseudomonadati</taxon>
        <taxon>Bacteroidota</taxon>
        <taxon>Flavobacteriia</taxon>
        <taxon>Flavobacteriales</taxon>
        <taxon>Flavobacteriaceae</taxon>
        <taxon>Ulvibacterium</taxon>
    </lineage>
</organism>
<dbReference type="RefSeq" id="WP_120712345.1">
    <property type="nucleotide sequence ID" value="NZ_RBCJ01000003.1"/>
</dbReference>
<evidence type="ECO:0000256" key="3">
    <source>
        <dbReference type="PIRSR" id="PIRSR603782-1"/>
    </source>
</evidence>
<feature type="binding site" evidence="3">
    <location>
        <position position="176"/>
    </location>
    <ligand>
        <name>Cu cation</name>
        <dbReference type="ChEBI" id="CHEBI:23378"/>
    </ligand>
</feature>
<dbReference type="SUPFAM" id="SSF52833">
    <property type="entry name" value="Thioredoxin-like"/>
    <property type="match status" value="1"/>
</dbReference>
<feature type="coiled-coil region" evidence="5">
    <location>
        <begin position="208"/>
        <end position="235"/>
    </location>
</feature>
<dbReference type="PANTHER" id="PTHR12151:SF25">
    <property type="entry name" value="LINALOOL DEHYDRATASE_ISOMERASE DOMAIN-CONTAINING PROTEIN"/>
    <property type="match status" value="1"/>
</dbReference>
<comment type="caution">
    <text evidence="8">The sequence shown here is derived from an EMBL/GenBank/DDBJ whole genome shotgun (WGS) entry which is preliminary data.</text>
</comment>
<feature type="disulfide bond" description="Redox-active" evidence="4">
    <location>
        <begin position="87"/>
        <end position="91"/>
    </location>
</feature>
<dbReference type="Proteomes" id="UP000276603">
    <property type="component" value="Unassembled WGS sequence"/>
</dbReference>
<feature type="binding site" evidence="3">
    <location>
        <position position="91"/>
    </location>
    <ligand>
        <name>Cu cation</name>
        <dbReference type="ChEBI" id="CHEBI:23378"/>
    </ligand>
</feature>
<feature type="domain" description="Thioredoxin" evidence="7">
    <location>
        <begin position="49"/>
        <end position="234"/>
    </location>
</feature>
<feature type="binding site" evidence="3">
    <location>
        <position position="87"/>
    </location>
    <ligand>
        <name>Cu cation</name>
        <dbReference type="ChEBI" id="CHEBI:23378"/>
    </ligand>
</feature>
<keyword evidence="6" id="KW-1133">Transmembrane helix</keyword>